<name>A0A1L8RGP2_9ENTE</name>
<gene>
    <name evidence="1" type="ORF">RU97_GL001493</name>
</gene>
<dbReference type="SUPFAM" id="SSF51569">
    <property type="entry name" value="Aldolase"/>
    <property type="match status" value="1"/>
</dbReference>
<evidence type="ECO:0000313" key="1">
    <source>
        <dbReference type="EMBL" id="OJG18875.1"/>
    </source>
</evidence>
<dbReference type="AlphaFoldDB" id="A0A1L8RGP2"/>
<dbReference type="STRING" id="214095.RU97_GL001493"/>
<dbReference type="Proteomes" id="UP000181884">
    <property type="component" value="Unassembled WGS sequence"/>
</dbReference>
<keyword evidence="2" id="KW-1185">Reference proteome</keyword>
<reference evidence="1 2" key="1">
    <citation type="submission" date="2014-12" db="EMBL/GenBank/DDBJ databases">
        <title>Draft genome sequences of 29 type strains of Enterococci.</title>
        <authorList>
            <person name="Zhong Z."/>
            <person name="Sun Z."/>
            <person name="Liu W."/>
            <person name="Zhang W."/>
            <person name="Zhang H."/>
        </authorList>
    </citation>
    <scope>NUCLEOTIDE SEQUENCE [LARGE SCALE GENOMIC DNA]</scope>
    <source>
        <strain evidence="1 2">DSM 17029</strain>
    </source>
</reference>
<dbReference type="RefSeq" id="WP_067394266.1">
    <property type="nucleotide sequence ID" value="NZ_JXKH01000003.1"/>
</dbReference>
<proteinExistence type="predicted"/>
<sequence length="200" mass="21852">MESWVIDQNDLTDAQLKQLATEAILAGVSQITTLPSYLPRLKMLTRQQIALRGLADYPLGQGTLAKQAFEVAQLFQQGAASVAIVLPAQLLSADPAVFQTFQETLVPLALAWGELLFLVSTKDLKELAKITAAQRLRELGVRRVILCGETAEDLLHDVSIFRLDGGADLVIEAHGDESVDPEAFQAQGGNRLHVIRRLKD</sequence>
<evidence type="ECO:0008006" key="3">
    <source>
        <dbReference type="Google" id="ProtNLM"/>
    </source>
</evidence>
<comment type="caution">
    <text evidence="1">The sequence shown here is derived from an EMBL/GenBank/DDBJ whole genome shotgun (WGS) entry which is preliminary data.</text>
</comment>
<protein>
    <recommendedName>
        <fullName evidence="3">Deoxyribose-phosphate aldolase</fullName>
    </recommendedName>
</protein>
<dbReference type="InterPro" id="IPR013785">
    <property type="entry name" value="Aldolase_TIM"/>
</dbReference>
<dbReference type="CDD" id="cd00945">
    <property type="entry name" value="Aldolase_Class_I"/>
    <property type="match status" value="1"/>
</dbReference>
<dbReference type="Gene3D" id="3.20.20.70">
    <property type="entry name" value="Aldolase class I"/>
    <property type="match status" value="1"/>
</dbReference>
<organism evidence="1 2">
    <name type="scientific">Enterococcus canis</name>
    <dbReference type="NCBI Taxonomy" id="214095"/>
    <lineage>
        <taxon>Bacteria</taxon>
        <taxon>Bacillati</taxon>
        <taxon>Bacillota</taxon>
        <taxon>Bacilli</taxon>
        <taxon>Lactobacillales</taxon>
        <taxon>Enterococcaceae</taxon>
        <taxon>Enterococcus</taxon>
    </lineage>
</organism>
<accession>A0A1L8RGP2</accession>
<evidence type="ECO:0000313" key="2">
    <source>
        <dbReference type="Proteomes" id="UP000181884"/>
    </source>
</evidence>
<dbReference type="EMBL" id="JXKH01000003">
    <property type="protein sequence ID" value="OJG18875.1"/>
    <property type="molecule type" value="Genomic_DNA"/>
</dbReference>